<keyword evidence="5" id="KW-0269">Exonuclease</keyword>
<dbReference type="GO" id="GO:0006308">
    <property type="term" value="P:DNA catabolic process"/>
    <property type="evidence" value="ECO:0007669"/>
    <property type="project" value="UniProtKB-UniRule"/>
</dbReference>
<dbReference type="GO" id="GO:0009318">
    <property type="term" value="C:exodeoxyribonuclease VII complex"/>
    <property type="evidence" value="ECO:0007669"/>
    <property type="project" value="UniProtKB-UniRule"/>
</dbReference>
<evidence type="ECO:0000313" key="8">
    <source>
        <dbReference type="EMBL" id="SUQ25892.1"/>
    </source>
</evidence>
<dbReference type="Gene3D" id="1.10.287.1040">
    <property type="entry name" value="Exonuclease VII, small subunit"/>
    <property type="match status" value="1"/>
</dbReference>
<dbReference type="SUPFAM" id="SSF116842">
    <property type="entry name" value="XseB-like"/>
    <property type="match status" value="1"/>
</dbReference>
<keyword evidence="7" id="KW-0175">Coiled coil</keyword>
<evidence type="ECO:0000256" key="5">
    <source>
        <dbReference type="ARBA" id="ARBA00022839"/>
    </source>
</evidence>
<comment type="similarity">
    <text evidence="1">Belongs to the XseB family.</text>
</comment>
<evidence type="ECO:0000256" key="1">
    <source>
        <dbReference type="ARBA" id="ARBA00009998"/>
    </source>
</evidence>
<dbReference type="GO" id="GO:0008855">
    <property type="term" value="F:exodeoxyribonuclease VII activity"/>
    <property type="evidence" value="ECO:0007669"/>
    <property type="project" value="UniProtKB-UniRule"/>
</dbReference>
<protein>
    <recommendedName>
        <fullName evidence="6">Exodeoxyribonuclease VII small subunit</fullName>
        <ecNumber evidence="6">3.1.11.6</ecNumber>
    </recommendedName>
</protein>
<evidence type="ECO:0000256" key="6">
    <source>
        <dbReference type="NCBIfam" id="TIGR01280"/>
    </source>
</evidence>
<gene>
    <name evidence="8" type="ORF">SAMN05661053_2694</name>
</gene>
<organism evidence="8 9">
    <name type="scientific">Fibrobacter succinogenes</name>
    <name type="common">Bacteroides succinogenes</name>
    <dbReference type="NCBI Taxonomy" id="833"/>
    <lineage>
        <taxon>Bacteria</taxon>
        <taxon>Pseudomonadati</taxon>
        <taxon>Fibrobacterota</taxon>
        <taxon>Fibrobacteria</taxon>
        <taxon>Fibrobacterales</taxon>
        <taxon>Fibrobacteraceae</taxon>
        <taxon>Fibrobacter</taxon>
    </lineage>
</organism>
<evidence type="ECO:0000256" key="7">
    <source>
        <dbReference type="SAM" id="Coils"/>
    </source>
</evidence>
<evidence type="ECO:0000256" key="4">
    <source>
        <dbReference type="ARBA" id="ARBA00022801"/>
    </source>
</evidence>
<dbReference type="EC" id="3.1.11.6" evidence="6"/>
<proteinExistence type="inferred from homology"/>
<keyword evidence="2" id="KW-0963">Cytoplasm</keyword>
<dbReference type="InterPro" id="IPR003761">
    <property type="entry name" value="Exonuc_VII_S"/>
</dbReference>
<evidence type="ECO:0000256" key="2">
    <source>
        <dbReference type="ARBA" id="ARBA00022490"/>
    </source>
</evidence>
<evidence type="ECO:0000313" key="9">
    <source>
        <dbReference type="Proteomes" id="UP000255423"/>
    </source>
</evidence>
<reference evidence="8 9" key="1">
    <citation type="submission" date="2017-08" db="EMBL/GenBank/DDBJ databases">
        <authorList>
            <person name="de Groot N.N."/>
        </authorList>
    </citation>
    <scope>NUCLEOTIDE SEQUENCE [LARGE SCALE GENOMIC DNA]</scope>
    <source>
        <strain evidence="8 9">HM2</strain>
    </source>
</reference>
<dbReference type="EMBL" id="UHJL01000005">
    <property type="protein sequence ID" value="SUQ25892.1"/>
    <property type="molecule type" value="Genomic_DNA"/>
</dbReference>
<keyword evidence="3" id="KW-0540">Nuclease</keyword>
<dbReference type="NCBIfam" id="TIGR01280">
    <property type="entry name" value="xseB"/>
    <property type="match status" value="1"/>
</dbReference>
<dbReference type="InterPro" id="IPR037004">
    <property type="entry name" value="Exonuc_VII_ssu_sf"/>
</dbReference>
<feature type="coiled-coil region" evidence="7">
    <location>
        <begin position="8"/>
        <end position="49"/>
    </location>
</feature>
<keyword evidence="4" id="KW-0378">Hydrolase</keyword>
<name>A0A380S7Q9_FIBSU</name>
<accession>A0A380S7Q9</accession>
<sequence length="66" mass="7556">MSAQNFEYKNAMARLEEILSKIDNSEMEIDELAVEVQEATQLLRKCRQILIATEKNVQDALNELDG</sequence>
<dbReference type="Pfam" id="PF02609">
    <property type="entry name" value="Exonuc_VII_S"/>
    <property type="match status" value="1"/>
</dbReference>
<evidence type="ECO:0000256" key="3">
    <source>
        <dbReference type="ARBA" id="ARBA00022722"/>
    </source>
</evidence>
<dbReference type="Proteomes" id="UP000255423">
    <property type="component" value="Unassembled WGS sequence"/>
</dbReference>
<dbReference type="AlphaFoldDB" id="A0A380S7Q9"/>